<evidence type="ECO:0000256" key="2">
    <source>
        <dbReference type="ARBA" id="ARBA00005678"/>
    </source>
</evidence>
<gene>
    <name evidence="7" type="ORF">PCOR1329_LOCUS24738</name>
</gene>
<evidence type="ECO:0000313" key="7">
    <source>
        <dbReference type="EMBL" id="CAK0824305.1"/>
    </source>
</evidence>
<keyword evidence="8" id="KW-1185">Reference proteome</keyword>
<keyword evidence="4" id="KW-0493">Microtubule</keyword>
<keyword evidence="6" id="KW-0206">Cytoskeleton</keyword>
<dbReference type="Pfam" id="PF06705">
    <property type="entry name" value="SF-assemblin"/>
    <property type="match status" value="1"/>
</dbReference>
<evidence type="ECO:0000256" key="4">
    <source>
        <dbReference type="ARBA" id="ARBA00022701"/>
    </source>
</evidence>
<evidence type="ECO:0000256" key="3">
    <source>
        <dbReference type="ARBA" id="ARBA00022490"/>
    </source>
</evidence>
<evidence type="ECO:0000256" key="5">
    <source>
        <dbReference type="ARBA" id="ARBA00023054"/>
    </source>
</evidence>
<reference evidence="7" key="1">
    <citation type="submission" date="2023-10" db="EMBL/GenBank/DDBJ databases">
        <authorList>
            <person name="Chen Y."/>
            <person name="Shah S."/>
            <person name="Dougan E. K."/>
            <person name="Thang M."/>
            <person name="Chan C."/>
        </authorList>
    </citation>
    <scope>NUCLEOTIDE SEQUENCE [LARGE SCALE GENOMIC DNA]</scope>
</reference>
<comment type="caution">
    <text evidence="7">The sequence shown here is derived from an EMBL/GenBank/DDBJ whole genome shotgun (WGS) entry which is preliminary data.</text>
</comment>
<evidence type="ECO:0000313" key="8">
    <source>
        <dbReference type="Proteomes" id="UP001189429"/>
    </source>
</evidence>
<keyword evidence="3" id="KW-0963">Cytoplasm</keyword>
<evidence type="ECO:0000256" key="1">
    <source>
        <dbReference type="ARBA" id="ARBA00004245"/>
    </source>
</evidence>
<proteinExistence type="inferred from homology"/>
<dbReference type="InterPro" id="IPR008374">
    <property type="entry name" value="SF_assemblin/giardin_b"/>
</dbReference>
<comment type="similarity">
    <text evidence="2">Belongs to the SF-assemblin family.</text>
</comment>
<keyword evidence="5" id="KW-0175">Coiled coil</keyword>
<comment type="subcellular location">
    <subcellularLocation>
        <location evidence="1">Cytoplasm</location>
        <location evidence="1">Cytoskeleton</location>
    </subcellularLocation>
</comment>
<protein>
    <submittedName>
        <fullName evidence="7">Uncharacterized protein</fullName>
    </submittedName>
</protein>
<organism evidence="7 8">
    <name type="scientific">Prorocentrum cordatum</name>
    <dbReference type="NCBI Taxonomy" id="2364126"/>
    <lineage>
        <taxon>Eukaryota</taxon>
        <taxon>Sar</taxon>
        <taxon>Alveolata</taxon>
        <taxon>Dinophyceae</taxon>
        <taxon>Prorocentrales</taxon>
        <taxon>Prorocentraceae</taxon>
        <taxon>Prorocentrum</taxon>
    </lineage>
</organism>
<dbReference type="Proteomes" id="UP001189429">
    <property type="component" value="Unassembled WGS sequence"/>
</dbReference>
<sequence length="318" mass="36062">MQATRKSVTVMPQDIDIVATTRLLGYPGAYEPLTKHELHRLHAKQAALHPNDCEKRAALSQEHDRATAAFANARQDRANQNTDDDARGQLVKDKLAALKSKTDQEARQQNEIVKAFNQEFTTTYNQRKEAWRSTRDAFVVKFKEKCASTNQGIGELEAIIEREHEACLADTNAEISRIVEVEKERSDGFERLVADRAKQHAAFRTDLAETFADLRRRVAREAQARESQAVGTQERASADYVALDDQIGSLSARLDRDLEDIRLRLSEEVQERAAAQDRVVDDMHRFCQAIQDNLADRQRGVGDTQRLLKDLQVMLHEG</sequence>
<accession>A0ABN9RYM2</accession>
<name>A0ABN9RYM2_9DINO</name>
<evidence type="ECO:0000256" key="6">
    <source>
        <dbReference type="ARBA" id="ARBA00023212"/>
    </source>
</evidence>
<dbReference type="EMBL" id="CAUYUJ010008557">
    <property type="protein sequence ID" value="CAK0824305.1"/>
    <property type="molecule type" value="Genomic_DNA"/>
</dbReference>